<feature type="compositionally biased region" description="Polar residues" evidence="1">
    <location>
        <begin position="111"/>
        <end position="123"/>
    </location>
</feature>
<keyword evidence="3" id="KW-1185">Reference proteome</keyword>
<comment type="caution">
    <text evidence="2">The sequence shown here is derived from an EMBL/GenBank/DDBJ whole genome shotgun (WGS) entry which is preliminary data.</text>
</comment>
<dbReference type="Proteomes" id="UP000807370">
    <property type="component" value="Unassembled WGS sequence"/>
</dbReference>
<evidence type="ECO:0000256" key="1">
    <source>
        <dbReference type="SAM" id="MobiDB-lite"/>
    </source>
</evidence>
<evidence type="ECO:0000313" key="2">
    <source>
        <dbReference type="EMBL" id="MBH5396449.1"/>
    </source>
</evidence>
<proteinExistence type="predicted"/>
<dbReference type="RefSeq" id="WP_197957869.1">
    <property type="nucleotide sequence ID" value="NZ_JACCHP010000001.1"/>
</dbReference>
<sequence>MFRGQSHALLAPENGSAPIAPRVKMHILRESKVVITHRLRLDTLAHLKEGERNMKLIAIVAGLLLLGVIGQANARGGHGGRVSYGGGHHTTSHGGSYLGGSGSSHRGGTYLNSRTGNRYGTHR</sequence>
<name>A0ABS0PGY1_9BRAD</name>
<protein>
    <submittedName>
        <fullName evidence="2">Uncharacterized protein</fullName>
    </submittedName>
</protein>
<evidence type="ECO:0000313" key="3">
    <source>
        <dbReference type="Proteomes" id="UP000807370"/>
    </source>
</evidence>
<reference evidence="2 3" key="1">
    <citation type="submission" date="2020-07" db="EMBL/GenBank/DDBJ databases">
        <title>Bradyrhizobium diversity isolated from nodules of indigenous legumes of Western Australia.</title>
        <authorList>
            <person name="Klepa M.S."/>
        </authorList>
    </citation>
    <scope>NUCLEOTIDE SEQUENCE [LARGE SCALE GENOMIC DNA]</scope>
    <source>
        <strain evidence="2 3">CNPSo 4010</strain>
    </source>
</reference>
<organism evidence="2 3">
    <name type="scientific">Bradyrhizobium agreste</name>
    <dbReference type="NCBI Taxonomy" id="2751811"/>
    <lineage>
        <taxon>Bacteria</taxon>
        <taxon>Pseudomonadati</taxon>
        <taxon>Pseudomonadota</taxon>
        <taxon>Alphaproteobacteria</taxon>
        <taxon>Hyphomicrobiales</taxon>
        <taxon>Nitrobacteraceae</taxon>
        <taxon>Bradyrhizobium</taxon>
    </lineage>
</organism>
<feature type="region of interest" description="Disordered" evidence="1">
    <location>
        <begin position="93"/>
        <end position="123"/>
    </location>
</feature>
<gene>
    <name evidence="2" type="ORF">HZZ13_01290</name>
</gene>
<accession>A0ABS0PGY1</accession>
<dbReference type="EMBL" id="JACCHP010000001">
    <property type="protein sequence ID" value="MBH5396449.1"/>
    <property type="molecule type" value="Genomic_DNA"/>
</dbReference>